<evidence type="ECO:0000256" key="1">
    <source>
        <dbReference type="ARBA" id="ARBA00023125"/>
    </source>
</evidence>
<gene>
    <name evidence="3" type="ORF">GBB84_25140</name>
</gene>
<keyword evidence="1" id="KW-0238">DNA-binding</keyword>
<reference evidence="3 4" key="1">
    <citation type="submission" date="2019-10" db="EMBL/GenBank/DDBJ databases">
        <title>Characterization of a new Citrobacter species.</title>
        <authorList>
            <person name="Goncalves Ribeiro T."/>
            <person name="Izdebski R."/>
            <person name="Urbanowicz P."/>
            <person name="Carmeli Y."/>
            <person name="Gniadkowski M."/>
            <person name="Peixe L."/>
        </authorList>
    </citation>
    <scope>NUCLEOTIDE SEQUENCE [LARGE SCALE GENOMIC DNA]</scope>
    <source>
        <strain evidence="3 4">NMI7905_11</strain>
    </source>
</reference>
<dbReference type="SMART" id="SM00421">
    <property type="entry name" value="HTH_LUXR"/>
    <property type="match status" value="1"/>
</dbReference>
<dbReference type="SUPFAM" id="SSF46894">
    <property type="entry name" value="C-terminal effector domain of the bipartite response regulators"/>
    <property type="match status" value="1"/>
</dbReference>
<sequence>MTKAYNLNVLRNLFPELTKMQIEVSALYSLGCTYEVIADIHHISPNTVRSHLRESTKALNVDGHESLRAVFLLRTHIHILEKVTK</sequence>
<protein>
    <recommendedName>
        <fullName evidence="2">HTH luxR-type domain-containing protein</fullName>
    </recommendedName>
</protein>
<dbReference type="AlphaFoldDB" id="A0A6L5EF95"/>
<dbReference type="GO" id="GO:0006355">
    <property type="term" value="P:regulation of DNA-templated transcription"/>
    <property type="evidence" value="ECO:0007669"/>
    <property type="project" value="InterPro"/>
</dbReference>
<evidence type="ECO:0000313" key="4">
    <source>
        <dbReference type="Proteomes" id="UP000475079"/>
    </source>
</evidence>
<dbReference type="Gene3D" id="1.10.10.10">
    <property type="entry name" value="Winged helix-like DNA-binding domain superfamily/Winged helix DNA-binding domain"/>
    <property type="match status" value="1"/>
</dbReference>
<dbReference type="InterPro" id="IPR000792">
    <property type="entry name" value="Tscrpt_reg_LuxR_C"/>
</dbReference>
<dbReference type="InterPro" id="IPR036388">
    <property type="entry name" value="WH-like_DNA-bd_sf"/>
</dbReference>
<proteinExistence type="predicted"/>
<dbReference type="InterPro" id="IPR016032">
    <property type="entry name" value="Sig_transdc_resp-reg_C-effctor"/>
</dbReference>
<dbReference type="Proteomes" id="UP000475079">
    <property type="component" value="Unassembled WGS sequence"/>
</dbReference>
<name>A0A6L5EF95_9ENTR</name>
<evidence type="ECO:0000313" key="3">
    <source>
        <dbReference type="EMBL" id="MPQ54177.1"/>
    </source>
</evidence>
<evidence type="ECO:0000259" key="2">
    <source>
        <dbReference type="SMART" id="SM00421"/>
    </source>
</evidence>
<feature type="domain" description="HTH luxR-type" evidence="2">
    <location>
        <begin position="14"/>
        <end position="71"/>
    </location>
</feature>
<comment type="caution">
    <text evidence="3">The sequence shown here is derived from an EMBL/GenBank/DDBJ whole genome shotgun (WGS) entry which is preliminary data.</text>
</comment>
<keyword evidence="4" id="KW-1185">Reference proteome</keyword>
<dbReference type="EMBL" id="WHIY01000025">
    <property type="protein sequence ID" value="MPQ54177.1"/>
    <property type="molecule type" value="Genomic_DNA"/>
</dbReference>
<dbReference type="GO" id="GO:0003677">
    <property type="term" value="F:DNA binding"/>
    <property type="evidence" value="ECO:0007669"/>
    <property type="project" value="UniProtKB-KW"/>
</dbReference>
<accession>A0A6L5EF95</accession>
<organism evidence="3 4">
    <name type="scientific">Citrobacter telavivensis</name>
    <dbReference type="NCBI Taxonomy" id="2653932"/>
    <lineage>
        <taxon>Bacteria</taxon>
        <taxon>Pseudomonadati</taxon>
        <taxon>Pseudomonadota</taxon>
        <taxon>Gammaproteobacteria</taxon>
        <taxon>Enterobacterales</taxon>
        <taxon>Enterobacteriaceae</taxon>
        <taxon>Citrobacter</taxon>
    </lineage>
</organism>
<dbReference type="RefSeq" id="WP_152400161.1">
    <property type="nucleotide sequence ID" value="NZ_WHIY01000025.1"/>
</dbReference>